<evidence type="ECO:0000313" key="2">
    <source>
        <dbReference type="Proteomes" id="UP000689967"/>
    </source>
</evidence>
<reference evidence="1 2" key="1">
    <citation type="submission" date="2021-01" db="EMBL/GenBank/DDBJ databases">
        <title>Roseomonas sp. nov, a bacterium isolated from an oil production mixture in Yumen Oilfield.</title>
        <authorList>
            <person name="Wu D."/>
        </authorList>
    </citation>
    <scope>NUCLEOTIDE SEQUENCE [LARGE SCALE GENOMIC DNA]</scope>
    <source>
        <strain evidence="1 2">ROY-5-3</strain>
    </source>
</reference>
<protein>
    <submittedName>
        <fullName evidence="1">DUF3971 domain-containing protein</fullName>
    </submittedName>
</protein>
<gene>
    <name evidence="1" type="ORF">JJQ90_02885</name>
</gene>
<dbReference type="EMBL" id="JAERQM010000001">
    <property type="protein sequence ID" value="MBU8542630.1"/>
    <property type="molecule type" value="Genomic_DNA"/>
</dbReference>
<keyword evidence="2" id="KW-1185">Reference proteome</keyword>
<proteinExistence type="predicted"/>
<comment type="caution">
    <text evidence="1">The sequence shown here is derived from an EMBL/GenBank/DDBJ whole genome shotgun (WGS) entry which is preliminary data.</text>
</comment>
<evidence type="ECO:0000313" key="1">
    <source>
        <dbReference type="EMBL" id="MBU8542630.1"/>
    </source>
</evidence>
<sequence>MRQAAGQVAREAHRALHLLFGLALLLLLAAGGAAWRLAQGPIELPFLAEAIAERANAYVVPGTAPDARLEVGRVSIGWQGWRDGHLTPLELRLSDVRLRQPEGVVAAELPDAAVTLSLPWLLRGELAPRRLELLRPELTLRRDAAGQVALLVGSGTPGEAQAGGQEGGAGLDELVAELMRAPSDATPLSALQSLRILGGRITVEDAALGKTWVLDAADVTLRRRLGGGLLGDAEATLLLGAERVPVWIGAEMTTSSTDGPAELALRLRLPELRPAQLAAAAPGLAPLSRLDATVRVEAEVRMGSDGTLRDASARLATEAGVLDLGEGRRLPMGGLEVALVGTRDRITLTQGRLRLDGPTPPVLTLGGEALLREGRWRGAATLGLDRVAIADLGRHWPEGLGTSVRSWITQNLTAGIARDGQWRIEAEAGAGLEAPRVTSLTGTLEVAEATVHWLRPIPPAERAAGRVTFGLEEISMRVTGGRQSGGQVTLRDSSVRFLLPPGAQETAAMEINLAGPIPDALAVVQHPRLRLFERRPLPIKDPRGSMEGRLTIGFPLLADLPVALLQLRAQARLRDVRMADVLLGRPLERGTVDLTVDNNGLRASGTATLAEIAARLTVEMDFRDGPASQVVMRETVRAETDASRLVALGLALPELVEGAIGLDVRSERRRNGQGRAHVRAELRHARLMIDPLAYAKPPGQHAGGEMVLRLAGDRLEAIESFRVEAADLRLRGAASFTGATRLERITITEGVVDGSRFSGEARPPASPGAQWSVALRGAVLDLRRALAEDGPAPDPASEAAGDQGPAFAADARFERVLLGEGRELAAVVAQARIDGRGVLRAGTLAGRAGPRGRFEAVIQPAGNGRSLQLEAEDAGALLGSFDVLRKLEGGRLSVRARYAGNHPGAPLQGSAEMTDFAVRDAPAVAKLLQAMTLYGLVEAVSGPGLGFSRLVAPFSLTPEVLTLGEARAFSASLGLTATGTLDRRRQRLNMTGTIVPAYFFNSLLGNIPILGRLFAPEAGGGLFAATFRVTGPAEDPQVSVNPLAALTPGFLRGLFGIGQPVPGRP</sequence>
<dbReference type="Proteomes" id="UP000689967">
    <property type="component" value="Unassembled WGS sequence"/>
</dbReference>
<organism evidence="1 2">
    <name type="scientific">Falsiroseomonas oleicola</name>
    <dbReference type="NCBI Taxonomy" id="2801474"/>
    <lineage>
        <taxon>Bacteria</taxon>
        <taxon>Pseudomonadati</taxon>
        <taxon>Pseudomonadota</taxon>
        <taxon>Alphaproteobacteria</taxon>
        <taxon>Acetobacterales</taxon>
        <taxon>Roseomonadaceae</taxon>
        <taxon>Falsiroseomonas</taxon>
    </lineage>
</organism>
<name>A0ABS6H1T8_9PROT</name>
<accession>A0ABS6H1T8</accession>
<dbReference type="RefSeq" id="WP_216872932.1">
    <property type="nucleotide sequence ID" value="NZ_JAERQM010000001.1"/>
</dbReference>